<name>A0ABY8H5D8_9MICC</name>
<keyword evidence="4" id="KW-0680">Restriction system</keyword>
<proteinExistence type="inferred from homology"/>
<gene>
    <name evidence="8" type="ORF">P8192_13390</name>
</gene>
<dbReference type="EMBL" id="CP121252">
    <property type="protein sequence ID" value="WFP16355.1"/>
    <property type="molecule type" value="Genomic_DNA"/>
</dbReference>
<dbReference type="Pfam" id="PF00145">
    <property type="entry name" value="DNA_methylase"/>
    <property type="match status" value="1"/>
</dbReference>
<keyword evidence="3 5" id="KW-0949">S-adenosyl-L-methionine</keyword>
<dbReference type="GO" id="GO:0032259">
    <property type="term" value="P:methylation"/>
    <property type="evidence" value="ECO:0007669"/>
    <property type="project" value="UniProtKB-KW"/>
</dbReference>
<comment type="catalytic activity">
    <reaction evidence="7">
        <text>a 2'-deoxycytidine in DNA + S-adenosyl-L-methionine = a 5-methyl-2'-deoxycytidine in DNA + S-adenosyl-L-homocysteine + H(+)</text>
        <dbReference type="Rhea" id="RHEA:13681"/>
        <dbReference type="Rhea" id="RHEA-COMP:11369"/>
        <dbReference type="Rhea" id="RHEA-COMP:11370"/>
        <dbReference type="ChEBI" id="CHEBI:15378"/>
        <dbReference type="ChEBI" id="CHEBI:57856"/>
        <dbReference type="ChEBI" id="CHEBI:59789"/>
        <dbReference type="ChEBI" id="CHEBI:85452"/>
        <dbReference type="ChEBI" id="CHEBI:85454"/>
        <dbReference type="EC" id="2.1.1.37"/>
    </reaction>
</comment>
<dbReference type="RefSeq" id="WP_278157500.1">
    <property type="nucleotide sequence ID" value="NZ_CP121252.1"/>
</dbReference>
<evidence type="ECO:0000256" key="7">
    <source>
        <dbReference type="RuleBase" id="RU000417"/>
    </source>
</evidence>
<dbReference type="PROSITE" id="PS00095">
    <property type="entry name" value="C5_MTASE_2"/>
    <property type="match status" value="1"/>
</dbReference>
<keyword evidence="2 5" id="KW-0808">Transferase</keyword>
<evidence type="ECO:0000256" key="2">
    <source>
        <dbReference type="ARBA" id="ARBA00022679"/>
    </source>
</evidence>
<dbReference type="InterPro" id="IPR031303">
    <property type="entry name" value="C5_meth_CS"/>
</dbReference>
<dbReference type="Proteomes" id="UP001219037">
    <property type="component" value="Chromosome"/>
</dbReference>
<dbReference type="PROSITE" id="PS51679">
    <property type="entry name" value="SAM_MT_C5"/>
    <property type="match status" value="1"/>
</dbReference>
<dbReference type="EC" id="2.1.1.37" evidence="7"/>
<comment type="similarity">
    <text evidence="5 6">Belongs to the class I-like SAM-binding methyltransferase superfamily. C5-methyltransferase family.</text>
</comment>
<reference evidence="8 9" key="1">
    <citation type="submission" date="2023-04" db="EMBL/GenBank/DDBJ databases">
        <title>Funneling lignin-derived compounds into biodiesel using alkali-halophilic Citricoccus sp. P2.</title>
        <authorList>
            <person name="Luo C.-B."/>
        </authorList>
    </citation>
    <scope>NUCLEOTIDE SEQUENCE [LARGE SCALE GENOMIC DNA]</scope>
    <source>
        <strain evidence="8 9">P2</strain>
    </source>
</reference>
<evidence type="ECO:0000256" key="6">
    <source>
        <dbReference type="RuleBase" id="RU000416"/>
    </source>
</evidence>
<dbReference type="Gene3D" id="3.90.120.10">
    <property type="entry name" value="DNA Methylase, subunit A, domain 2"/>
    <property type="match status" value="1"/>
</dbReference>
<evidence type="ECO:0000313" key="9">
    <source>
        <dbReference type="Proteomes" id="UP001219037"/>
    </source>
</evidence>
<evidence type="ECO:0000256" key="5">
    <source>
        <dbReference type="PROSITE-ProRule" id="PRU01016"/>
    </source>
</evidence>
<keyword evidence="1 5" id="KW-0489">Methyltransferase</keyword>
<dbReference type="InterPro" id="IPR001525">
    <property type="entry name" value="C5_MeTfrase"/>
</dbReference>
<feature type="active site" evidence="5">
    <location>
        <position position="79"/>
    </location>
</feature>
<dbReference type="NCBIfam" id="TIGR00675">
    <property type="entry name" value="dcm"/>
    <property type="match status" value="1"/>
</dbReference>
<dbReference type="GO" id="GO:0008168">
    <property type="term" value="F:methyltransferase activity"/>
    <property type="evidence" value="ECO:0007669"/>
    <property type="project" value="UniProtKB-KW"/>
</dbReference>
<evidence type="ECO:0000256" key="4">
    <source>
        <dbReference type="ARBA" id="ARBA00022747"/>
    </source>
</evidence>
<dbReference type="PROSITE" id="PS00094">
    <property type="entry name" value="C5_MTASE_1"/>
    <property type="match status" value="1"/>
</dbReference>
<dbReference type="InterPro" id="IPR029063">
    <property type="entry name" value="SAM-dependent_MTases_sf"/>
</dbReference>
<protein>
    <recommendedName>
        <fullName evidence="7">Cytosine-specific methyltransferase</fullName>
        <ecNumber evidence="7">2.1.1.37</ecNumber>
    </recommendedName>
</protein>
<evidence type="ECO:0000313" key="8">
    <source>
        <dbReference type="EMBL" id="WFP16355.1"/>
    </source>
</evidence>
<dbReference type="InterPro" id="IPR018117">
    <property type="entry name" value="C5_DNA_meth_AS"/>
</dbReference>
<organism evidence="8 9">
    <name type="scientific">Citricoccus muralis</name>
    <dbReference type="NCBI Taxonomy" id="169134"/>
    <lineage>
        <taxon>Bacteria</taxon>
        <taxon>Bacillati</taxon>
        <taxon>Actinomycetota</taxon>
        <taxon>Actinomycetes</taxon>
        <taxon>Micrococcales</taxon>
        <taxon>Micrococcaceae</taxon>
        <taxon>Citricoccus</taxon>
    </lineage>
</organism>
<dbReference type="CDD" id="cd00315">
    <property type="entry name" value="Cyt_C5_DNA_methylase"/>
    <property type="match status" value="1"/>
</dbReference>
<keyword evidence="9" id="KW-1185">Reference proteome</keyword>
<dbReference type="PANTHER" id="PTHR10629:SF52">
    <property type="entry name" value="DNA (CYTOSINE-5)-METHYLTRANSFERASE 1"/>
    <property type="match status" value="1"/>
</dbReference>
<dbReference type="InterPro" id="IPR050390">
    <property type="entry name" value="C5-Methyltransferase"/>
</dbReference>
<evidence type="ECO:0000256" key="3">
    <source>
        <dbReference type="ARBA" id="ARBA00022691"/>
    </source>
</evidence>
<dbReference type="SUPFAM" id="SSF53335">
    <property type="entry name" value="S-adenosyl-L-methionine-dependent methyltransferases"/>
    <property type="match status" value="1"/>
</dbReference>
<dbReference type="Gene3D" id="3.40.50.150">
    <property type="entry name" value="Vaccinia Virus protein VP39"/>
    <property type="match status" value="1"/>
</dbReference>
<dbReference type="PRINTS" id="PR00105">
    <property type="entry name" value="C5METTRFRASE"/>
</dbReference>
<evidence type="ECO:0000256" key="1">
    <source>
        <dbReference type="ARBA" id="ARBA00022603"/>
    </source>
</evidence>
<sequence length="332" mass="35511">MVNQNSSLSVLEICAGAGGQSSGLEMAGFDHSLAVEIDHDAAETLRLNRPEWAVQEGDVRDIDGREYKGIDLLAGGVPCPPFSIAGKQLGADDERDLFPEALRLVAEAQPRAVMLENVRGLASNRFAPYRKSIIEALDGLGYESDWQLLYSSEYGVPQLRPRFILVAFQRKYASKFEWPKPVGTPPTVGEVLGSYMAADGWPGAEEWAKKANGIAPTLVGGSKKHGGADLGPTRAKQAWAQLGVDGRGIANEVPGEDTPADFVPRLTNQMAALVQGFDPSWKFAGRKTSVYRQIGNAFPPPVARAIGASIATALGTKVARRTPTGVQIEVAS</sequence>
<accession>A0ABY8H5D8</accession>
<dbReference type="PANTHER" id="PTHR10629">
    <property type="entry name" value="CYTOSINE-SPECIFIC METHYLTRANSFERASE"/>
    <property type="match status" value="1"/>
</dbReference>